<feature type="compositionally biased region" description="Basic residues" evidence="2">
    <location>
        <begin position="750"/>
        <end position="767"/>
    </location>
</feature>
<protein>
    <submittedName>
        <fullName evidence="4">Protein asteroid 1</fullName>
    </submittedName>
</protein>
<dbReference type="EMBL" id="JAOPHQ010004757">
    <property type="protein sequence ID" value="KAK0138200.1"/>
    <property type="molecule type" value="Genomic_DNA"/>
</dbReference>
<evidence type="ECO:0000256" key="2">
    <source>
        <dbReference type="SAM" id="MobiDB-lite"/>
    </source>
</evidence>
<dbReference type="SUPFAM" id="SSF88723">
    <property type="entry name" value="PIN domain-like"/>
    <property type="match status" value="1"/>
</dbReference>
<evidence type="ECO:0000313" key="4">
    <source>
        <dbReference type="EMBL" id="KAK0138200.1"/>
    </source>
</evidence>
<gene>
    <name evidence="4" type="primary">ASTE1</name>
    <name evidence="4" type="ORF">N1851_025485</name>
</gene>
<dbReference type="AlphaFoldDB" id="A0AA47NUV4"/>
<feature type="domain" description="Asteroid" evidence="3">
    <location>
        <begin position="143"/>
        <end position="218"/>
    </location>
</feature>
<sequence length="1015" mass="109143">MGVHGLTTYVEGNRQFFQDVKFRDSVLIIDGCSLFYRLYFNHSLDQQHGGDYDIFSALLDQFFSALVACNIQPFVVLDGGRPIAASHCADISMDPSDKKFSTLRERLRSKIKEADSLSHGRHGSVLPILTRAVFVQVLTQRGVPLVQCPAEADWEIACLAHQWNCPVLTNDSDFYIFDLPGGYLPFRFFNWTNVNGKGPHQFISARRYTIHLLCHWFGGLNWQLLPLCAVLSGNDYGTPKCAETLFALLDLNRPSDGMGGGRGAVKPSSTRIEGLLCWLSSFPGPGEALGEISRLLGESGGPGGGGRGRGRREETTVGKAHSLLWAAMQEYCIQSKSSLAAWFSESKVTPGALVSLTGPLPECLIWAAAGGHLSPLVWDVSVMHRVLLYPQVENSKQASSHDCARAIRQAIYGLLLRRRALKGADGWEQMVESPGGIALAPGVVGQCTTSQGDRDGTGRGRRGRGRGRGGVQDRGLHIQQSVAEDGVDSWQGNSGGMALAAGSTAPICVEEYDREHINLKRNQVELLPPCKALHLDALVQAPMTVRRSFLLEVFGVNESALASVSPDLWLAVGVTAFWFREASPSPSLPQLQALILGMVCGEVARNNQPGNAYNQHSIELGIGAQCLGASGQNAREARGETGLRCGRGSRLQPMAGLSLERGMPQSLVTAASSRPTYVLKLRKSMLCFSSEYMMLFSGSLVHGLLKALSGGRTAESMLGGGPLSGQLYCALLDAVWNCSSKTQDSSGGRGGKRANRRGRRGRGRGRGRGGGGGEADLSNRFAFLMTEEDFEEVVAIPKNNPTTSPVSHANPTLPLHPGDRRPGAAASQLAEVSLGWLVAGAGWMGSEEARQLGRGGSSLEGLEQPSIGEQFMLRCGPLPVPGVGLYLAQGSYDEADNNDAGGGGASAAACVWESMRSMSSSSFTPHVSTTQMRQLVTGNARTVVHLQVDDFKLRSPIAHKSHLSPSVWYSRTWPSRPTPWNPARTYMMSPTAAHFTVRPRQGIGAAARHSLLAMS</sequence>
<dbReference type="InterPro" id="IPR029060">
    <property type="entry name" value="PIN-like_dom_sf"/>
</dbReference>
<comment type="caution">
    <text evidence="4">The sequence shown here is derived from an EMBL/GenBank/DDBJ whole genome shotgun (WGS) entry which is preliminary data.</text>
</comment>
<evidence type="ECO:0000256" key="1">
    <source>
        <dbReference type="ARBA" id="ARBA00007398"/>
    </source>
</evidence>
<dbReference type="Proteomes" id="UP001174136">
    <property type="component" value="Unassembled WGS sequence"/>
</dbReference>
<dbReference type="PANTHER" id="PTHR15665">
    <property type="entry name" value="ASTEROID PROTEIN"/>
    <property type="match status" value="1"/>
</dbReference>
<organism evidence="4 5">
    <name type="scientific">Merluccius polli</name>
    <name type="common">Benguela hake</name>
    <name type="synonym">Merluccius cadenati</name>
    <dbReference type="NCBI Taxonomy" id="89951"/>
    <lineage>
        <taxon>Eukaryota</taxon>
        <taxon>Metazoa</taxon>
        <taxon>Chordata</taxon>
        <taxon>Craniata</taxon>
        <taxon>Vertebrata</taxon>
        <taxon>Euteleostomi</taxon>
        <taxon>Actinopterygii</taxon>
        <taxon>Neopterygii</taxon>
        <taxon>Teleostei</taxon>
        <taxon>Neoteleostei</taxon>
        <taxon>Acanthomorphata</taxon>
        <taxon>Zeiogadaria</taxon>
        <taxon>Gadariae</taxon>
        <taxon>Gadiformes</taxon>
        <taxon>Gadoidei</taxon>
        <taxon>Merlucciidae</taxon>
        <taxon>Merluccius</taxon>
    </lineage>
</organism>
<name>A0AA47NUV4_MERPO</name>
<feature type="region of interest" description="Disordered" evidence="2">
    <location>
        <begin position="740"/>
        <end position="774"/>
    </location>
</feature>
<dbReference type="InterPro" id="IPR026832">
    <property type="entry name" value="Asteroid"/>
</dbReference>
<comment type="similarity">
    <text evidence="1">Belongs to the asteroid family.</text>
</comment>
<reference evidence="4" key="1">
    <citation type="journal article" date="2023" name="Front. Mar. Sci.">
        <title>A new Merluccius polli reference genome to investigate the effects of global change in West African waters.</title>
        <authorList>
            <person name="Mateo J.L."/>
            <person name="Blanco-Fernandez C."/>
            <person name="Garcia-Vazquez E."/>
            <person name="Machado-Schiaffino G."/>
        </authorList>
    </citation>
    <scope>NUCLEOTIDE SEQUENCE</scope>
    <source>
        <strain evidence="4">C29</strain>
        <tissue evidence="4">Fin</tissue>
    </source>
</reference>
<dbReference type="Pfam" id="PF12813">
    <property type="entry name" value="XPG_I_2"/>
    <property type="match status" value="1"/>
</dbReference>
<dbReference type="PANTHER" id="PTHR15665:SF1">
    <property type="entry name" value="PROTEIN ASTEROID HOMOLOG 1"/>
    <property type="match status" value="1"/>
</dbReference>
<evidence type="ECO:0000313" key="5">
    <source>
        <dbReference type="Proteomes" id="UP001174136"/>
    </source>
</evidence>
<proteinExistence type="inferred from homology"/>
<dbReference type="Gene3D" id="3.40.50.1010">
    <property type="entry name" value="5'-nuclease"/>
    <property type="match status" value="1"/>
</dbReference>
<accession>A0AA47NUV4</accession>
<feature type="region of interest" description="Disordered" evidence="2">
    <location>
        <begin position="448"/>
        <end position="472"/>
    </location>
</feature>
<evidence type="ECO:0000259" key="3">
    <source>
        <dbReference type="Pfam" id="PF12813"/>
    </source>
</evidence>
<keyword evidence="5" id="KW-1185">Reference proteome</keyword>
<dbReference type="InterPro" id="IPR039436">
    <property type="entry name" value="Asteroid_dom"/>
</dbReference>